<sequence>MAISLYVEQKKFTSPKYNCFIGTIHCYWCQGSICKYLFNKFVLNANDIDVIPFFVLVTSMRDKEDNVNVTGAVILNHGTKRKWYIFLISFSKDE</sequence>
<dbReference type="Proteomes" id="UP000006591">
    <property type="component" value="Chromosome 10"/>
</dbReference>
<dbReference type="OMA" id="QGSICKY"/>
<reference evidence="1" key="2">
    <citation type="submission" date="2018-04" db="EMBL/GenBank/DDBJ databases">
        <title>OnivRS2 (Oryza nivara Reference Sequence Version 2).</title>
        <authorList>
            <person name="Zhang J."/>
            <person name="Kudrna D."/>
            <person name="Lee S."/>
            <person name="Talag J."/>
            <person name="Rajasekar S."/>
            <person name="Welchert J."/>
            <person name="Hsing Y.-I."/>
            <person name="Wing R.A."/>
        </authorList>
    </citation>
    <scope>NUCLEOTIDE SEQUENCE [LARGE SCALE GENOMIC DNA]</scope>
</reference>
<protein>
    <submittedName>
        <fullName evidence="1">Uncharacterized protein</fullName>
    </submittedName>
</protein>
<evidence type="ECO:0000313" key="1">
    <source>
        <dbReference type="EnsemblPlants" id="ONIVA10G07910.1"/>
    </source>
</evidence>
<accession>A0A0E0IRJ2</accession>
<organism evidence="1">
    <name type="scientific">Oryza nivara</name>
    <name type="common">Indian wild rice</name>
    <name type="synonym">Oryza sativa f. spontanea</name>
    <dbReference type="NCBI Taxonomy" id="4536"/>
    <lineage>
        <taxon>Eukaryota</taxon>
        <taxon>Viridiplantae</taxon>
        <taxon>Streptophyta</taxon>
        <taxon>Embryophyta</taxon>
        <taxon>Tracheophyta</taxon>
        <taxon>Spermatophyta</taxon>
        <taxon>Magnoliopsida</taxon>
        <taxon>Liliopsida</taxon>
        <taxon>Poales</taxon>
        <taxon>Poaceae</taxon>
        <taxon>BOP clade</taxon>
        <taxon>Oryzoideae</taxon>
        <taxon>Oryzeae</taxon>
        <taxon>Oryzinae</taxon>
        <taxon>Oryza</taxon>
    </lineage>
</organism>
<keyword evidence="2" id="KW-1185">Reference proteome</keyword>
<dbReference type="Gramene" id="ONIVA10G07910.1">
    <property type="protein sequence ID" value="ONIVA10G07910.1"/>
    <property type="gene ID" value="ONIVA10G07910"/>
</dbReference>
<dbReference type="AlphaFoldDB" id="A0A0E0IRJ2"/>
<proteinExistence type="predicted"/>
<dbReference type="EnsemblPlants" id="ONIVA10G07910.1">
    <property type="protein sequence ID" value="ONIVA10G07910.1"/>
    <property type="gene ID" value="ONIVA10G07910"/>
</dbReference>
<evidence type="ECO:0000313" key="2">
    <source>
        <dbReference type="Proteomes" id="UP000006591"/>
    </source>
</evidence>
<reference evidence="1" key="1">
    <citation type="submission" date="2015-04" db="UniProtKB">
        <authorList>
            <consortium name="EnsemblPlants"/>
        </authorList>
    </citation>
    <scope>IDENTIFICATION</scope>
    <source>
        <strain evidence="1">SL10</strain>
    </source>
</reference>
<dbReference type="HOGENOM" id="CLU_2389640_0_0_1"/>
<name>A0A0E0IRJ2_ORYNI</name>